<dbReference type="PANTHER" id="PTHR47481:SF10">
    <property type="entry name" value="COPIA-LIKE POLYPROTEIN_RETROTRANSPOSON"/>
    <property type="match status" value="1"/>
</dbReference>
<dbReference type="Proteomes" id="UP000694864">
    <property type="component" value="Chromosome 4"/>
</dbReference>
<name>A0ABM0YWP0_CAMSA</name>
<dbReference type="Pfam" id="PF14223">
    <property type="entry name" value="Retrotran_gag_2"/>
    <property type="match status" value="1"/>
</dbReference>
<evidence type="ECO:0000256" key="1">
    <source>
        <dbReference type="SAM" id="MobiDB-lite"/>
    </source>
</evidence>
<dbReference type="Pfam" id="PF22936">
    <property type="entry name" value="Pol_BBD"/>
    <property type="match status" value="1"/>
</dbReference>
<keyword evidence="3" id="KW-1185">Reference proteome</keyword>
<feature type="region of interest" description="Disordered" evidence="1">
    <location>
        <begin position="235"/>
        <end position="287"/>
    </location>
</feature>
<evidence type="ECO:0000313" key="4">
    <source>
        <dbReference type="RefSeq" id="XP_010506985.1"/>
    </source>
</evidence>
<gene>
    <name evidence="4" type="primary">LOC104783539</name>
</gene>
<proteinExistence type="predicted"/>
<dbReference type="PANTHER" id="PTHR47481">
    <property type="match status" value="1"/>
</dbReference>
<dbReference type="GeneID" id="104783539"/>
<organism evidence="3 4">
    <name type="scientific">Camelina sativa</name>
    <name type="common">False flax</name>
    <name type="synonym">Myagrum sativum</name>
    <dbReference type="NCBI Taxonomy" id="90675"/>
    <lineage>
        <taxon>Eukaryota</taxon>
        <taxon>Viridiplantae</taxon>
        <taxon>Streptophyta</taxon>
        <taxon>Embryophyta</taxon>
        <taxon>Tracheophyta</taxon>
        <taxon>Spermatophyta</taxon>
        <taxon>Magnoliopsida</taxon>
        <taxon>eudicotyledons</taxon>
        <taxon>Gunneridae</taxon>
        <taxon>Pentapetalae</taxon>
        <taxon>rosids</taxon>
        <taxon>malvids</taxon>
        <taxon>Brassicales</taxon>
        <taxon>Brassicaceae</taxon>
        <taxon>Camelineae</taxon>
        <taxon>Camelina</taxon>
    </lineage>
</organism>
<dbReference type="RefSeq" id="XP_010506985.1">
    <property type="nucleotide sequence ID" value="XM_010508683.1"/>
</dbReference>
<feature type="domain" description="Retrovirus-related Pol polyprotein from transposon TNT 1-94-like beta-barrel" evidence="2">
    <location>
        <begin position="337"/>
        <end position="414"/>
    </location>
</feature>
<protein>
    <submittedName>
        <fullName evidence="4">Uncharacterized protein LOC104783539</fullName>
    </submittedName>
</protein>
<evidence type="ECO:0000313" key="3">
    <source>
        <dbReference type="Proteomes" id="UP000694864"/>
    </source>
</evidence>
<reference evidence="4" key="2">
    <citation type="submission" date="2025-08" db="UniProtKB">
        <authorList>
            <consortium name="RefSeq"/>
        </authorList>
    </citation>
    <scope>IDENTIFICATION</scope>
    <source>
        <tissue evidence="4">Leaf</tissue>
    </source>
</reference>
<accession>A0ABM0YWP0</accession>
<reference evidence="3" key="1">
    <citation type="journal article" date="2014" name="Nat. Commun.">
        <title>The emerging biofuel crop Camelina sativa retains a highly undifferentiated hexaploid genome structure.</title>
        <authorList>
            <person name="Kagale S."/>
            <person name="Koh C."/>
            <person name="Nixon J."/>
            <person name="Bollina V."/>
            <person name="Clarke W.E."/>
            <person name="Tuteja R."/>
            <person name="Spillane C."/>
            <person name="Robinson S.J."/>
            <person name="Links M.G."/>
            <person name="Clarke C."/>
            <person name="Higgins E.E."/>
            <person name="Huebert T."/>
            <person name="Sharpe A.G."/>
            <person name="Parkin I.A."/>
        </authorList>
    </citation>
    <scope>NUCLEOTIDE SEQUENCE [LARGE SCALE GENOMIC DNA]</scope>
    <source>
        <strain evidence="3">cv. DH55</strain>
    </source>
</reference>
<evidence type="ECO:0000259" key="2">
    <source>
        <dbReference type="Pfam" id="PF22936"/>
    </source>
</evidence>
<dbReference type="InterPro" id="IPR054722">
    <property type="entry name" value="PolX-like_BBD"/>
</dbReference>
<feature type="compositionally biased region" description="Low complexity" evidence="1">
    <location>
        <begin position="253"/>
        <end position="284"/>
    </location>
</feature>
<sequence length="458" mass="51223">MDRNMDLYSTPSLHISNCVTLKLTEQNYIIWKSQFESFLQTQDLLGFVNGALKSPEKTIPIRNKEGKVEDVLNLDFESWSRSDQVVKAWLLGSMTENVLRLVVGVATAQEIWDTLISHFNRTSSSRLFELQRHLQNSEKLDKNMSDYLRSIKDICDQLASIGDPVSEKMKIFAALRGLSRDYEPIITVIEDSMDRSPQPTYENVISRLTGYEDRLQGYSNSSDVTPHLAFHTMRSSNFSGRGRGSRGRGRGNGFSTRGRGFHQQFSGSPQFSVSSQFPSSSHGSTKPELPVCQICSKRGHNALDYWYRFDEEYQKPEVAAAAFSALHITDVTDDGAWYPDSGATAHITNTTQRLQKAQPYTGTDTVMAGDGNFLPITHIGSANLPSTSGNLPLKDVLVCPAIVKSLLSVSKLTKDYPCAITFDSDDVLIKDKQTRHVLTKGKENDGLYKLEDGKFKTF</sequence>